<organism evidence="1 2">
    <name type="scientific">Flagellimonas aurea</name>
    <dbReference type="NCBI Taxonomy" id="2915619"/>
    <lineage>
        <taxon>Bacteria</taxon>
        <taxon>Pseudomonadati</taxon>
        <taxon>Bacteroidota</taxon>
        <taxon>Flavobacteriia</taxon>
        <taxon>Flavobacteriales</taxon>
        <taxon>Flavobacteriaceae</taxon>
        <taxon>Flagellimonas</taxon>
    </lineage>
</organism>
<proteinExistence type="predicted"/>
<gene>
    <name evidence="1" type="ORF">J0656_06100</name>
</gene>
<comment type="caution">
    <text evidence="1">The sequence shown here is derived from an EMBL/GenBank/DDBJ whole genome shotgun (WGS) entry which is preliminary data.</text>
</comment>
<accession>A0ABS3G3A9</accession>
<dbReference type="SUPFAM" id="SSF55729">
    <property type="entry name" value="Acyl-CoA N-acyltransferases (Nat)"/>
    <property type="match status" value="1"/>
</dbReference>
<dbReference type="RefSeq" id="WP_207032316.1">
    <property type="nucleotide sequence ID" value="NZ_CP159476.1"/>
</dbReference>
<evidence type="ECO:0008006" key="3">
    <source>
        <dbReference type="Google" id="ProtNLM"/>
    </source>
</evidence>
<dbReference type="EMBL" id="JAFLNL010000003">
    <property type="protein sequence ID" value="MBO0353582.1"/>
    <property type="molecule type" value="Genomic_DNA"/>
</dbReference>
<dbReference type="Proteomes" id="UP000664044">
    <property type="component" value="Unassembled WGS sequence"/>
</dbReference>
<sequence>MQDMLVRLLDLPDISEEEKNLFEMEGIVFKRPITPERSIVVDWVGKHFSKNWADEAEAAFSSLPVNCYIAQREQEILGFACFESTAKNFFGPTGVLNKERGKNIGKVLLVKSLMALKEMGYAYAIIGGVGPVSYYEQIVDAKIIDKSEKSIYQNLLKQPK</sequence>
<reference evidence="1 2" key="1">
    <citation type="submission" date="2021-03" db="EMBL/GenBank/DDBJ databases">
        <title>Muricauda lutimaris sp. nov. and Muricauda ruestringensis sp. nov, two marine members of the Flavobacteriaceae isolated from deep sea sediments of Western Pacific.</title>
        <authorList>
            <person name="Zhao S."/>
            <person name="Liu R."/>
        </authorList>
    </citation>
    <scope>NUCLEOTIDE SEQUENCE [LARGE SCALE GENOMIC DNA]</scope>
    <source>
        <strain evidence="1 2">BC31-1-A7</strain>
    </source>
</reference>
<evidence type="ECO:0000313" key="2">
    <source>
        <dbReference type="Proteomes" id="UP000664044"/>
    </source>
</evidence>
<dbReference type="InterPro" id="IPR016181">
    <property type="entry name" value="Acyl_CoA_acyltransferase"/>
</dbReference>
<evidence type="ECO:0000313" key="1">
    <source>
        <dbReference type="EMBL" id="MBO0353582.1"/>
    </source>
</evidence>
<protein>
    <recommendedName>
        <fullName evidence="3">N-acetyltransferase domain-containing protein</fullName>
    </recommendedName>
</protein>
<keyword evidence="2" id="KW-1185">Reference proteome</keyword>
<name>A0ABS3G3A9_9FLAO</name>
<dbReference type="Gene3D" id="3.40.630.30">
    <property type="match status" value="1"/>
</dbReference>